<protein>
    <submittedName>
        <fullName evidence="1">Uncharacterized protein</fullName>
    </submittedName>
</protein>
<evidence type="ECO:0000313" key="1">
    <source>
        <dbReference type="EMBL" id="QWS68263.1"/>
    </source>
</evidence>
<accession>A0A8F2D9V1</accession>
<organism evidence="1 2">
    <name type="scientific">Gordonia phage VanLee</name>
    <dbReference type="NCBI Taxonomy" id="2845816"/>
    <lineage>
        <taxon>Viruses</taxon>
        <taxon>Duplodnaviria</taxon>
        <taxon>Heunggongvirae</taxon>
        <taxon>Uroviricota</taxon>
        <taxon>Caudoviricetes</taxon>
        <taxon>Kruegerviridae</taxon>
        <taxon>Vanleevirus</taxon>
        <taxon>Vanleevirus vanlee</taxon>
    </lineage>
</organism>
<dbReference type="Proteomes" id="UP000683422">
    <property type="component" value="Segment"/>
</dbReference>
<dbReference type="RefSeq" id="YP_010755887.1">
    <property type="nucleotide sequence ID" value="NC_073474.1"/>
</dbReference>
<dbReference type="KEGG" id="vg:80020560"/>
<dbReference type="GeneID" id="80020560"/>
<sequence length="87" mass="10255">MSDNTTQTVEKIDAADLSPMQRELNRELMVAFINARLLERAFLDVRKSTVFYDESKTFSYAWDREPEDHHLETIRANTDIRYWSVGV</sequence>
<reference evidence="1" key="1">
    <citation type="submission" date="2021-04" db="EMBL/GenBank/DDBJ databases">
        <authorList>
            <person name="Barnhill K.B."/>
            <person name="Biggs A.M."/>
            <person name="Bland J."/>
            <person name="Choudhary H.M."/>
            <person name="Crogan R.E."/>
            <person name="Finocchiaro A.B."/>
            <person name="Franco V."/>
            <person name="Fuller T.A."/>
            <person name="Hanwacker C.G."/>
            <person name="Howard Z.E."/>
            <person name="Iqbal M."/>
            <person name="Mathew A.M."/>
            <person name="Miller S."/>
            <person name="Padhye S."/>
            <person name="Rainey E."/>
            <person name="Rodriguez A."/>
            <person name="Stewart E."/>
            <person name="Otero L.A."/>
            <person name="Chase M.A."/>
            <person name="Pollenz R.S."/>
            <person name="Garlena R.A."/>
            <person name="Russell D.A."/>
            <person name="Jacobs-Sera D."/>
            <person name="Hatfull G.F."/>
        </authorList>
    </citation>
    <scope>NUCLEOTIDE SEQUENCE</scope>
</reference>
<gene>
    <name evidence="1" type="primary">147</name>
    <name evidence="1" type="ORF">SEA_VANLEE_147</name>
</gene>
<evidence type="ECO:0000313" key="2">
    <source>
        <dbReference type="Proteomes" id="UP000683422"/>
    </source>
</evidence>
<keyword evidence="2" id="KW-1185">Reference proteome</keyword>
<proteinExistence type="predicted"/>
<dbReference type="EMBL" id="MZ028627">
    <property type="protein sequence ID" value="QWS68263.1"/>
    <property type="molecule type" value="Genomic_DNA"/>
</dbReference>
<name>A0A8F2D9V1_9CAUD</name>